<dbReference type="InterPro" id="IPR003593">
    <property type="entry name" value="AAA+_ATPase"/>
</dbReference>
<dbReference type="Gene3D" id="3.40.50.300">
    <property type="entry name" value="P-loop containing nucleotide triphosphate hydrolases"/>
    <property type="match status" value="1"/>
</dbReference>
<evidence type="ECO:0000313" key="2">
    <source>
        <dbReference type="EMBL" id="SDY23381.1"/>
    </source>
</evidence>
<feature type="domain" description="AAA+ ATPase" evidence="1">
    <location>
        <begin position="196"/>
        <end position="391"/>
    </location>
</feature>
<gene>
    <name evidence="2" type="ORF">SAMN05421881_102431</name>
</gene>
<keyword evidence="3" id="KW-1185">Reference proteome</keyword>
<protein>
    <submittedName>
        <fullName evidence="2">ATPase family associated with various cellular activities (AAA)</fullName>
    </submittedName>
</protein>
<dbReference type="InterPro" id="IPR041664">
    <property type="entry name" value="AAA_16"/>
</dbReference>
<dbReference type="STRING" id="44576.SAMN05421881_102431"/>
<evidence type="ECO:0000313" key="3">
    <source>
        <dbReference type="Proteomes" id="UP000198640"/>
    </source>
</evidence>
<dbReference type="Pfam" id="PF13191">
    <property type="entry name" value="AAA_16"/>
    <property type="match status" value="1"/>
</dbReference>
<dbReference type="OrthoDB" id="9783370at2"/>
<dbReference type="SUPFAM" id="SSF52540">
    <property type="entry name" value="P-loop containing nucleoside triphosphate hydrolases"/>
    <property type="match status" value="1"/>
</dbReference>
<accession>A0A1H3I6V1</accession>
<dbReference type="EMBL" id="FNOY01000024">
    <property type="protein sequence ID" value="SDY23381.1"/>
    <property type="molecule type" value="Genomic_DNA"/>
</dbReference>
<name>A0A1H3I6V1_9PROT</name>
<evidence type="ECO:0000259" key="1">
    <source>
        <dbReference type="SMART" id="SM00382"/>
    </source>
</evidence>
<dbReference type="InterPro" id="IPR037257">
    <property type="entry name" value="T2SS_E_N_sf"/>
</dbReference>
<dbReference type="InterPro" id="IPR027417">
    <property type="entry name" value="P-loop_NTPase"/>
</dbReference>
<sequence>MIHERLLTDEQLKRARILQQQLGSHLGDALLSLDLLPEEQIMRFFNPVPPVPVKIADTGLDESFLVDLSLKAAYLEAGTFSVQSIAETLCLPFSVVTELIERIRTDHLATVRSMNGYGDTTQILELTQRGRERAEAARAISQYVGAAPVPLQDYTRALVRQTVREIDLDRAWIHAGLQHLVIGQQLLDQLGPAFASGRSIFLYGPPGTGKTSIAEALGRKLPGEVYIPQAITVSGQIIRLFDSAIHKELQHTSQQETGQLDLNRHIRHDPRWKKCHRPVVMVGGELTPDMLEFRYDESSRFYEAPIHMKAGNGMFILDDFGRQRIAPRQLLNRWIIPLERGTDFPSLHTGMKLTIPFDQITVFCTNLNPLDLVDDAFLRRIRHKIHIRHQTEEEFKEIMRRICEAQGIACEAQTVEYLLENYYRKTNRPMAANHPRDLMEHIVDRARFLKQPVALAPEAIDSAAANYFVKL</sequence>
<organism evidence="2 3">
    <name type="scientific">Nitrosomonas halophila</name>
    <dbReference type="NCBI Taxonomy" id="44576"/>
    <lineage>
        <taxon>Bacteria</taxon>
        <taxon>Pseudomonadati</taxon>
        <taxon>Pseudomonadota</taxon>
        <taxon>Betaproteobacteria</taxon>
        <taxon>Nitrosomonadales</taxon>
        <taxon>Nitrosomonadaceae</taxon>
        <taxon>Nitrosomonas</taxon>
    </lineage>
</organism>
<dbReference type="AlphaFoldDB" id="A0A1H3I6V1"/>
<dbReference type="SUPFAM" id="SSF160246">
    <property type="entry name" value="EspE N-terminal domain-like"/>
    <property type="match status" value="1"/>
</dbReference>
<proteinExistence type="predicted"/>
<dbReference type="SMART" id="SM00382">
    <property type="entry name" value="AAA"/>
    <property type="match status" value="1"/>
</dbReference>
<dbReference type="Proteomes" id="UP000198640">
    <property type="component" value="Unassembled WGS sequence"/>
</dbReference>
<reference evidence="2 3" key="1">
    <citation type="submission" date="2016-10" db="EMBL/GenBank/DDBJ databases">
        <authorList>
            <person name="de Groot N.N."/>
        </authorList>
    </citation>
    <scope>NUCLEOTIDE SEQUENCE [LARGE SCALE GENOMIC DNA]</scope>
    <source>
        <strain evidence="2 3">Nm1</strain>
    </source>
</reference>